<comment type="caution">
    <text evidence="3">The sequence shown here is derived from an EMBL/GenBank/DDBJ whole genome shotgun (WGS) entry which is preliminary data.</text>
</comment>
<organism evidence="3 4">
    <name type="scientific">Actinomortierella ambigua</name>
    <dbReference type="NCBI Taxonomy" id="1343610"/>
    <lineage>
        <taxon>Eukaryota</taxon>
        <taxon>Fungi</taxon>
        <taxon>Fungi incertae sedis</taxon>
        <taxon>Mucoromycota</taxon>
        <taxon>Mortierellomycotina</taxon>
        <taxon>Mortierellomycetes</taxon>
        <taxon>Mortierellales</taxon>
        <taxon>Mortierellaceae</taxon>
        <taxon>Actinomortierella</taxon>
    </lineage>
</organism>
<dbReference type="InterPro" id="IPR018849">
    <property type="entry name" value="Urb2/Npa2_C"/>
</dbReference>
<feature type="compositionally biased region" description="Low complexity" evidence="1">
    <location>
        <begin position="1841"/>
        <end position="1855"/>
    </location>
</feature>
<dbReference type="Pfam" id="PF10441">
    <property type="entry name" value="Urb2"/>
    <property type="match status" value="1"/>
</dbReference>
<dbReference type="GO" id="GO:0042254">
    <property type="term" value="P:ribosome biogenesis"/>
    <property type="evidence" value="ECO:0007669"/>
    <property type="project" value="TreeGrafter"/>
</dbReference>
<protein>
    <recommendedName>
        <fullName evidence="2">Nucleolar 27S pre-rRNA processing Urb2/Npa2 C-terminal domain-containing protein</fullName>
    </recommendedName>
</protein>
<dbReference type="InterPro" id="IPR016024">
    <property type="entry name" value="ARM-type_fold"/>
</dbReference>
<dbReference type="Proteomes" id="UP000807716">
    <property type="component" value="Unassembled WGS sequence"/>
</dbReference>
<gene>
    <name evidence="3" type="ORF">DFQ27_007130</name>
</gene>
<dbReference type="OrthoDB" id="160374at2759"/>
<dbReference type="PANTHER" id="PTHR15682:SF2">
    <property type="entry name" value="UNHEALTHY RIBOSOME BIOGENESIS PROTEIN 2 HOMOLOG"/>
    <property type="match status" value="1"/>
</dbReference>
<accession>A0A9P6QIX0</accession>
<feature type="region of interest" description="Disordered" evidence="1">
    <location>
        <begin position="163"/>
        <end position="198"/>
    </location>
</feature>
<evidence type="ECO:0000313" key="4">
    <source>
        <dbReference type="Proteomes" id="UP000807716"/>
    </source>
</evidence>
<feature type="domain" description="Nucleolar 27S pre-rRNA processing Urb2/Npa2 C-terminal" evidence="2">
    <location>
        <begin position="1619"/>
        <end position="1952"/>
    </location>
</feature>
<feature type="compositionally biased region" description="Low complexity" evidence="1">
    <location>
        <begin position="1679"/>
        <end position="1690"/>
    </location>
</feature>
<evidence type="ECO:0000256" key="1">
    <source>
        <dbReference type="SAM" id="MobiDB-lite"/>
    </source>
</evidence>
<feature type="region of interest" description="Disordered" evidence="1">
    <location>
        <begin position="686"/>
        <end position="720"/>
    </location>
</feature>
<reference evidence="3" key="1">
    <citation type="journal article" date="2020" name="Fungal Divers.">
        <title>Resolving the Mortierellaceae phylogeny through synthesis of multi-gene phylogenetics and phylogenomics.</title>
        <authorList>
            <person name="Vandepol N."/>
            <person name="Liber J."/>
            <person name="Desiro A."/>
            <person name="Na H."/>
            <person name="Kennedy M."/>
            <person name="Barry K."/>
            <person name="Grigoriev I.V."/>
            <person name="Miller A.N."/>
            <person name="O'Donnell K."/>
            <person name="Stajich J.E."/>
            <person name="Bonito G."/>
        </authorList>
    </citation>
    <scope>NUCLEOTIDE SEQUENCE</scope>
    <source>
        <strain evidence="3">BC1065</strain>
    </source>
</reference>
<evidence type="ECO:0000259" key="2">
    <source>
        <dbReference type="Pfam" id="PF10441"/>
    </source>
</evidence>
<dbReference type="EMBL" id="JAAAJB010000055">
    <property type="protein sequence ID" value="KAG0268279.1"/>
    <property type="molecule type" value="Genomic_DNA"/>
</dbReference>
<evidence type="ECO:0000313" key="3">
    <source>
        <dbReference type="EMBL" id="KAG0268279.1"/>
    </source>
</evidence>
<feature type="compositionally biased region" description="Low complexity" evidence="1">
    <location>
        <begin position="259"/>
        <end position="270"/>
    </location>
</feature>
<feature type="region of interest" description="Disordered" evidence="1">
    <location>
        <begin position="250"/>
        <end position="272"/>
    </location>
</feature>
<sequence>MESVLSSSEAFAKALKGPQTSQADKIALARQAWERADVVLPHKQEFILEWLCTVLVRSATPSNKDATAMALVDAEYWRLLKDILAMVSLQSRHLKRLGYTTTGQSGSAHRMNGSTSVMSAAAITAAGSRQTLVDFQAPTILLRIPVIPMFTALIQRLAPLSSMSPDNDSTATTTSSKSKGKGKKAGGGSKATVSSMEQRPSTAVLELANACFELLLSNSMAEWFQPTLEQYTPLVHAALAILPDMFPEPSSSANTHAASSPSPLTSPTQSHDYSPEDKVILLSFSGITLDHFRRLMVIQANQKKVFGLITGKMLDALVCARFSIQRILSQDASDEATTAQMQRHGQDCLDSIGAILRHGLFHQDHLQEYTTSFNIAASSSSGGANDSEKAIQSYQKQLFDQMESMAKSNRPVAALDVLPILLVYFIEESRRRQRILASGGLDRSSGMDSARSTEFKFFTELYTLAKNQLPELSSMASDSSGVDRAIHVIRALNRLLGAVADLQMYQSSNDSISKAQYAFLETCFRTMSKYLTEADDLKDVPLQTITLQGLVRLAQLDDLILEAHLSRLWPTLLSPLSGQQQEHQQHQHQQLEQGPHATAQELASVLLETHGKSRQLGNYMSSLLKAMRSFLSTPEQLASSPVLSRGFLDQIPAIVRLHLPLAQAPFILEDFVSELKLHIMSSSASTASTGHIDNSNSTKKRKLNSGKGVQDGDGDSNDPESIRSAGMVVTLLVHFLKGLRITSTHQKLILAHFTTLFTDFISPVLQQAISASTSGLSKQFQERLLAPALQLHYALCKAATLYWEQTLSTEMLVRLTTAMTNALSKTKGSKRWAMEDSVTLLLNRVVLQHVHLCLCSPQTVMDETMTKTCQDLVEFTMSTCRLQELVAPQDAKAAGHGAALGRWDGLLSTAHGPSFLVASWQTQVNDWLDIVCRFGSRDAMALLADVITNNVFSSSSSSLSLTGRPEDVSIVSLASSSSGDEMTIQSLNQVLLRSANMYEVPRFRPVLVDAVLSKLIAFLRGPFKVAGVAKRSKDRDLMTMLESTLKQHHQSSDPSYQDVVKAFIQWLSDELASSNSSKKSKSVGKKDASIPQDQLLSLLSILHLLPIEYFDKRERDCVLVLMGVLDYSIQKHMRADTAGLRSLLLCRKVSLAIMRWRNDAGLLASDPVIVQGLLAYVPWNVSSQENGGVGDGVIQDAQGLGKALWETTSFMIQSLAHHSILLATGSSLSEHAGQQLIALLDRLQSWIEDPSDVIGHAKTTVDEALSVPGIQLCILSQACQAFVQSLEHLVSTLAKKKKKVSTTASSETEYEQRVEKASMLAGRIQNLIQQLEAKTLSHLSKTVFSTMNITSSGGDQMAMEVDDKDESDLVQSCQACLDHFELLKTLLRFRALVKRSVAMQLTLFGVVEQPKASKGSAKCKPIIAPAAVAVDSHDFLQSLFRLAGRLTTTLEHLKERHANNRPLQNMLHLVSILTAYTCEYLPTAESPAPQDQETAMSEDQVKGLLTLILRVSELGAIPQEDMGTLKDAYLAMLGHLSGEMFEKTLEYLLDNPTYSNGRDIDVNIEDRPGDKLILVKLLEVTFLGSHQSQKRKVRKHISKLVARMIRILQTSDTVDMVVEVLGLLAGLCSELDFELRPWEIGLILEAITTLMSPATPLLVGSMVTSRPSSRSTDRETSGATTQQNDNATATPPLFTTPDAVRVFSGVYRVLTHIARFRQEALVELIPVFTAVLQAIFHGFKSIHPSIARKQQGMHTLMASQNPFPLLTHRCLASRRSNHSLNDLHGIRKPHDTTLSSMSASTLTTEEPLPVECAENFARLLTALGSKAVVATSNSMGLEPPTTITNTDGTTGAAAAPSHQHHHRGRQQPLDTSKAFSKHAPYLLTEYFRIQSSVVASISLLPLRQALLPGLYALMDLCTEWERELMMANLDATGKSLLKSLYSDYLKYHKYTGR</sequence>
<dbReference type="PANTHER" id="PTHR15682">
    <property type="entry name" value="UNHEALTHY RIBOSOME BIOGENESIS PROTEIN 2 HOMOLOG"/>
    <property type="match status" value="1"/>
</dbReference>
<dbReference type="SUPFAM" id="SSF48371">
    <property type="entry name" value="ARM repeat"/>
    <property type="match status" value="1"/>
</dbReference>
<keyword evidence="4" id="KW-1185">Reference proteome</keyword>
<name>A0A9P6QIX0_9FUNG</name>
<dbReference type="InterPro" id="IPR052609">
    <property type="entry name" value="Ribosome_Biogenesis_Reg"/>
</dbReference>
<proteinExistence type="predicted"/>
<feature type="region of interest" description="Disordered" evidence="1">
    <location>
        <begin position="1838"/>
        <end position="1870"/>
    </location>
</feature>
<feature type="region of interest" description="Disordered" evidence="1">
    <location>
        <begin position="1661"/>
        <end position="1693"/>
    </location>
</feature>
<dbReference type="GO" id="GO:0005730">
    <property type="term" value="C:nucleolus"/>
    <property type="evidence" value="ECO:0007669"/>
    <property type="project" value="TreeGrafter"/>
</dbReference>
<feature type="compositionally biased region" description="Polar residues" evidence="1">
    <location>
        <begin position="686"/>
        <end position="697"/>
    </location>
</feature>